<dbReference type="Pfam" id="PF06953">
    <property type="entry name" value="ArsD"/>
    <property type="match status" value="1"/>
</dbReference>
<reference evidence="2" key="1">
    <citation type="journal article" date="2019" name="Int. J. Syst. Evol. Microbiol.">
        <title>The Global Catalogue of Microorganisms (GCM) 10K type strain sequencing project: providing services to taxonomists for standard genome sequencing and annotation.</title>
        <authorList>
            <consortium name="The Broad Institute Genomics Platform"/>
            <consortium name="The Broad Institute Genome Sequencing Center for Infectious Disease"/>
            <person name="Wu L."/>
            <person name="Ma J."/>
        </authorList>
    </citation>
    <scope>NUCLEOTIDE SEQUENCE [LARGE SCALE GENOMIC DNA]</scope>
    <source>
        <strain evidence="2">CGMCC 1.12806</strain>
    </source>
</reference>
<dbReference type="EMBL" id="BMFZ01000001">
    <property type="protein sequence ID" value="GGA33602.1"/>
    <property type="molecule type" value="Genomic_DNA"/>
</dbReference>
<evidence type="ECO:0000313" key="1">
    <source>
        <dbReference type="EMBL" id="GGA33602.1"/>
    </source>
</evidence>
<proteinExistence type="predicted"/>
<dbReference type="RefSeq" id="WP_188470173.1">
    <property type="nucleotide sequence ID" value="NZ_BMFZ01000001.1"/>
</dbReference>
<protein>
    <submittedName>
        <fullName evidence="1">Arsenic resistance operon repressor</fullName>
    </submittedName>
</protein>
<dbReference type="Proteomes" id="UP000627464">
    <property type="component" value="Unassembled WGS sequence"/>
</dbReference>
<dbReference type="NCBIfam" id="NF033727">
    <property type="entry name" value="chaperon_ArsD"/>
    <property type="match status" value="1"/>
</dbReference>
<dbReference type="Gene3D" id="3.40.30.10">
    <property type="entry name" value="Glutaredoxin"/>
    <property type="match status" value="1"/>
</dbReference>
<evidence type="ECO:0000313" key="2">
    <source>
        <dbReference type="Proteomes" id="UP000627464"/>
    </source>
</evidence>
<name>A0ABQ1G0E0_9GAMM</name>
<sequence length="121" mass="13085">MKTISVFDPAMCCNTGVCGTEVDQALVSFSADCDWLKQKGITVKRFNLSQQPMAFVDNTRVKAFLDNSGTSSLPLIMLDDEVALAGRYPTRQELARWCDLALESEQAASSGCCTGGKTTCC</sequence>
<dbReference type="InterPro" id="IPR010712">
    <property type="entry name" value="Arsenical-R_ArsD"/>
</dbReference>
<accession>A0ABQ1G0E0</accession>
<organism evidence="1 2">
    <name type="scientific">Hafnia psychrotolerans</name>
    <dbReference type="NCBI Taxonomy" id="1477018"/>
    <lineage>
        <taxon>Bacteria</taxon>
        <taxon>Pseudomonadati</taxon>
        <taxon>Pseudomonadota</taxon>
        <taxon>Gammaproteobacteria</taxon>
        <taxon>Enterobacterales</taxon>
        <taxon>Hafniaceae</taxon>
        <taxon>Hafnia</taxon>
    </lineage>
</organism>
<comment type="caution">
    <text evidence="1">The sequence shown here is derived from an EMBL/GenBank/DDBJ whole genome shotgun (WGS) entry which is preliminary data.</text>
</comment>
<gene>
    <name evidence="1" type="primary">arsD</name>
    <name evidence="1" type="ORF">GCM10011328_05530</name>
</gene>
<keyword evidence="2" id="KW-1185">Reference proteome</keyword>